<proteinExistence type="predicted"/>
<name>A0ACC3ARD0_9EURO</name>
<comment type="caution">
    <text evidence="1">The sequence shown here is derived from an EMBL/GenBank/DDBJ whole genome shotgun (WGS) entry which is preliminary data.</text>
</comment>
<keyword evidence="2" id="KW-1185">Reference proteome</keyword>
<evidence type="ECO:0000313" key="2">
    <source>
        <dbReference type="Proteomes" id="UP001177260"/>
    </source>
</evidence>
<dbReference type="Proteomes" id="UP001177260">
    <property type="component" value="Unassembled WGS sequence"/>
</dbReference>
<reference evidence="1 2" key="1">
    <citation type="journal article" date="2023" name="ACS Omega">
        <title>Identification of the Neoaspergillic Acid Biosynthesis Gene Cluster by Establishing an In Vitro CRISPR-Ribonucleoprotein Genetic System in Aspergillus melleus.</title>
        <authorList>
            <person name="Yuan B."/>
            <person name="Grau M.F."/>
            <person name="Murata R.M."/>
            <person name="Torok T."/>
            <person name="Venkateswaran K."/>
            <person name="Stajich J.E."/>
            <person name="Wang C.C.C."/>
        </authorList>
    </citation>
    <scope>NUCLEOTIDE SEQUENCE [LARGE SCALE GENOMIC DNA]</scope>
    <source>
        <strain evidence="1 2">IMV 1140</strain>
    </source>
</reference>
<organism evidence="1 2">
    <name type="scientific">Aspergillus melleus</name>
    <dbReference type="NCBI Taxonomy" id="138277"/>
    <lineage>
        <taxon>Eukaryota</taxon>
        <taxon>Fungi</taxon>
        <taxon>Dikarya</taxon>
        <taxon>Ascomycota</taxon>
        <taxon>Pezizomycotina</taxon>
        <taxon>Eurotiomycetes</taxon>
        <taxon>Eurotiomycetidae</taxon>
        <taxon>Eurotiales</taxon>
        <taxon>Aspergillaceae</taxon>
        <taxon>Aspergillus</taxon>
        <taxon>Aspergillus subgen. Circumdati</taxon>
    </lineage>
</organism>
<protein>
    <submittedName>
        <fullName evidence="1">Uncharacterized protein</fullName>
    </submittedName>
</protein>
<gene>
    <name evidence="1" type="ORF">N8T08_010502</name>
</gene>
<dbReference type="EMBL" id="JAOPJF010000086">
    <property type="protein sequence ID" value="KAK1140299.1"/>
    <property type="molecule type" value="Genomic_DNA"/>
</dbReference>
<sequence length="209" mass="22142">MDTLKSTASTLTGNASSSNQNPNENTNSNTSTHTDDQKRHIYDNLPADQRQQQTYSEWVKEVYHDQYEKWMPWLEDQYLKWFGKGDNKASYVTKDTLSKSKVSGVKQVDQIQDDVHNLVGNQLGENGLLAPVGNAFSKEGINRAERGGKDENGSYGGPLGGMTDPVVSGVKGAGQGVASGAQSVGGSIAGGAKSVGGLFGGGAAEGEKE</sequence>
<accession>A0ACC3ARD0</accession>
<evidence type="ECO:0000313" key="1">
    <source>
        <dbReference type="EMBL" id="KAK1140299.1"/>
    </source>
</evidence>